<dbReference type="eggNOG" id="COG2911">
    <property type="taxonomic scope" value="Bacteria"/>
</dbReference>
<keyword evidence="8" id="KW-1185">Reference proteome</keyword>
<evidence type="ECO:0000256" key="5">
    <source>
        <dbReference type="SAM" id="SignalP"/>
    </source>
</evidence>
<reference evidence="8" key="1">
    <citation type="journal article" date="2014" name="Stand. Genomic Sci.">
        <title>Genome sequence of the exopolysaccharide-producing Salipiger mucosus type strain (DSM 16094(T)), a moderately halophilic member of the Roseobacter clade.</title>
        <authorList>
            <person name="Riedel T."/>
            <person name="Spring S."/>
            <person name="Fiebig A."/>
            <person name="Petersen J."/>
            <person name="Kyrpides N.C."/>
            <person name="Goker M."/>
            <person name="Klenk H.P."/>
        </authorList>
    </citation>
    <scope>NUCLEOTIDE SEQUENCE [LARGE SCALE GENOMIC DNA]</scope>
    <source>
        <strain evidence="8">DSM 16094</strain>
    </source>
</reference>
<proteinExistence type="predicted"/>
<sequence>MTRTLRLLPLLFCLTLPVAAPAQDAEDDGGGRLERLIEGALSGAGRNVQISGFRGLLSSEATLDRMTISDDQGVWLTLENATLEWTRTALLRGALEVNELTAERLEIARAPIASPEAPAPEASGGFSLPELPVSVNVGELGIDRVELGASLIGEPLALQLQGSAELAGGEGDATLQVTRIDGTQGDITLAGSYANDTGQLALDLSVEEGAGGIITRKMNLPDAPPLSLTLQGEGPVDDFTADLALVIDDAEHVEGQITLRGQEDGGQAFAADVTGDLRPLLPEEQRAFMGAEQALQVSGLLGADGAIDLDTLALTTAQLQLEGSARIGADRWPEVLQLDGRIASEDGEPVRLAFTEDATLLDGATLALDYDRSQGDSFTLDVVAQGLDRSEMSLAEARIAGRGTITRSAGESLPGAVRGALTLDLEGLQFADAALARATGPAMQGRLDFDWQPDEPLTLADIDLQGAGLQLVGDVVFSGLTAGEDPAIEPDLRLDADDISRFSGLAGQQLEGAADVALAGRVEPLAGRFDLTLNGRTVDLASGIEQLDPLLAGIVSLDAAVARDEEGTVLRELVLNGDHLNLDAFARLQTDGSTGTLEAELSDLSLIDPSLSGAATIQGDLSETPEAYSLDFTASAPGGTDAQGTVTAEKSESGIAAVGFDGQAAADDLSVYSAIAGRELGGSATFDGQARYALDGGAFSAEGDLATLDVRVGIPEVDGLLAGRTEMTVAVDRDADGIVLRTLRAQGPAIDLDAEGRIVEGASTGTFTLRLPELSRIRDGLSGALALDGTLEETAEAYVVDFTASGPGSTEADGVVQAEKSEGGVAALAFDGRAAVANLAAYAPLLQRELGGGADFDGAARYELDTGHFSAAGDLVTQDIRAGIPEVDGLLAGRTVMQVDAERNESGIVLRTLNAEGPAITLDAEGRITDGASNGTFTLRLPELSRIRSGLSGALALDGTLEETADALLLDFTASGPGGTDASGRVSAEKLGEGYADIGLIRFTGQAGAESLSAYAPLVGRPLSGGVSFDGTAAYALPDGSFDVDGRLTTRNLALGIPTADRLLAGTGTVQVTAARDAEGAITIERLNAETPEITATATGDIGPAQGSVRYDVALRDLGVVVPQFPGRATAQGTLSFSGDGPWQVDTSATGPAGITLNADGSVARDFGSANLGLNGNVPLALINRFAEPNLFEGTAQLNLRLDGPLAPSSLSGTVRVANGQAVLPGPALTITDLAIDAELGGGQVRPVVTGNLASGGRLRVEGTVGLDAPYPAALQVRGRNLIFEDRRLYQAEADADITVEGPLLTGPRVAGRIGIVNAEIRVPETGMGPGSRSFTLTHINEPGPVHVTRERAGLVQQESARSGPTYSLPLDLTIDAPNRIFVRGRGLDAELGGQLTLTGSSTNIVPQGRFELIRGRLDILGQRLTLDEAILTLQDGTFIPTINVTATTERDGVDITIGIEGEATSPDVSFSSSPNRPEDEVLALLLFGRDISELSALQALRIAAAVNTLAGRGGTGIIENLRLGFGVDDLDVTTDEDGNAGLRVGKYINENLYTDVEVNSEGETEVNLNLNVTSDITARGSVESTGNTSIGIFFERDY</sequence>
<dbReference type="EMBL" id="APVH01000064">
    <property type="protein sequence ID" value="EPX75938.1"/>
    <property type="molecule type" value="Genomic_DNA"/>
</dbReference>
<comment type="subcellular location">
    <subcellularLocation>
        <location evidence="1">Membrane</location>
        <topology evidence="1">Single-pass membrane protein</topology>
    </subcellularLocation>
</comment>
<keyword evidence="5" id="KW-0732">Signal</keyword>
<dbReference type="InterPro" id="IPR007452">
    <property type="entry name" value="TamB_C"/>
</dbReference>
<feature type="chain" id="PRO_5004567870" description="Translocation and assembly module TamB C-terminal domain-containing protein" evidence="5">
    <location>
        <begin position="23"/>
        <end position="1599"/>
    </location>
</feature>
<evidence type="ECO:0000256" key="3">
    <source>
        <dbReference type="ARBA" id="ARBA00022989"/>
    </source>
</evidence>
<dbReference type="STRING" id="1123237.Salmuc_02334"/>
<evidence type="ECO:0000256" key="1">
    <source>
        <dbReference type="ARBA" id="ARBA00004167"/>
    </source>
</evidence>
<dbReference type="Pfam" id="PF04357">
    <property type="entry name" value="TamB"/>
    <property type="match status" value="1"/>
</dbReference>
<keyword evidence="4" id="KW-0472">Membrane</keyword>
<accession>S9Q8I1</accession>
<dbReference type="RefSeq" id="WP_020042421.1">
    <property type="nucleotide sequence ID" value="NZ_KE557286.1"/>
</dbReference>
<dbReference type="HOGENOM" id="CLU_002202_0_0_5"/>
<dbReference type="GO" id="GO:0009306">
    <property type="term" value="P:protein secretion"/>
    <property type="evidence" value="ECO:0007669"/>
    <property type="project" value="InterPro"/>
</dbReference>
<dbReference type="GO" id="GO:0005886">
    <property type="term" value="C:plasma membrane"/>
    <property type="evidence" value="ECO:0007669"/>
    <property type="project" value="InterPro"/>
</dbReference>
<keyword evidence="3" id="KW-1133">Transmembrane helix</keyword>
<gene>
    <name evidence="7" type="ORF">Salmuc_02334</name>
</gene>
<evidence type="ECO:0000313" key="7">
    <source>
        <dbReference type="EMBL" id="EPX75938.1"/>
    </source>
</evidence>
<keyword evidence="2" id="KW-0812">Transmembrane</keyword>
<evidence type="ECO:0000313" key="8">
    <source>
        <dbReference type="Proteomes" id="UP000015347"/>
    </source>
</evidence>
<feature type="signal peptide" evidence="5">
    <location>
        <begin position="1"/>
        <end position="22"/>
    </location>
</feature>
<protein>
    <recommendedName>
        <fullName evidence="6">Translocation and assembly module TamB C-terminal domain-containing protein</fullName>
    </recommendedName>
</protein>
<dbReference type="PANTHER" id="PTHR36985:SF1">
    <property type="entry name" value="TRANSLOCATION AND ASSEMBLY MODULE SUBUNIT TAMB"/>
    <property type="match status" value="1"/>
</dbReference>
<comment type="caution">
    <text evidence="7">The sequence shown here is derived from an EMBL/GenBank/DDBJ whole genome shotgun (WGS) entry which is preliminary data.</text>
</comment>
<evidence type="ECO:0000256" key="4">
    <source>
        <dbReference type="ARBA" id="ARBA00023136"/>
    </source>
</evidence>
<dbReference type="Proteomes" id="UP000015347">
    <property type="component" value="Unassembled WGS sequence"/>
</dbReference>
<dbReference type="GO" id="GO:0097347">
    <property type="term" value="C:TAM protein secretion complex"/>
    <property type="evidence" value="ECO:0007669"/>
    <property type="project" value="TreeGrafter"/>
</dbReference>
<feature type="domain" description="Translocation and assembly module TamB C-terminal" evidence="6">
    <location>
        <begin position="1250"/>
        <end position="1599"/>
    </location>
</feature>
<dbReference type="PANTHER" id="PTHR36985">
    <property type="entry name" value="TRANSLOCATION AND ASSEMBLY MODULE SUBUNIT TAMB"/>
    <property type="match status" value="1"/>
</dbReference>
<evidence type="ECO:0000259" key="6">
    <source>
        <dbReference type="Pfam" id="PF04357"/>
    </source>
</evidence>
<name>S9Q8I1_9RHOB</name>
<evidence type="ECO:0000256" key="2">
    <source>
        <dbReference type="ARBA" id="ARBA00022692"/>
    </source>
</evidence>
<organism evidence="7 8">
    <name type="scientific">Salipiger mucosus DSM 16094</name>
    <dbReference type="NCBI Taxonomy" id="1123237"/>
    <lineage>
        <taxon>Bacteria</taxon>
        <taxon>Pseudomonadati</taxon>
        <taxon>Pseudomonadota</taxon>
        <taxon>Alphaproteobacteria</taxon>
        <taxon>Rhodobacterales</taxon>
        <taxon>Roseobacteraceae</taxon>
        <taxon>Salipiger</taxon>
    </lineage>
</organism>
<dbReference type="OrthoDB" id="7784409at2"/>